<dbReference type="EMBL" id="RBCJ01000003">
    <property type="protein sequence ID" value="RKN79763.1"/>
    <property type="molecule type" value="Genomic_DNA"/>
</dbReference>
<keyword evidence="1" id="KW-0812">Transmembrane</keyword>
<organism evidence="2 3">
    <name type="scientific">Ulvibacterium marinum</name>
    <dbReference type="NCBI Taxonomy" id="2419782"/>
    <lineage>
        <taxon>Bacteria</taxon>
        <taxon>Pseudomonadati</taxon>
        <taxon>Bacteroidota</taxon>
        <taxon>Flavobacteriia</taxon>
        <taxon>Flavobacteriales</taxon>
        <taxon>Flavobacteriaceae</taxon>
        <taxon>Ulvibacterium</taxon>
    </lineage>
</organism>
<feature type="transmembrane region" description="Helical" evidence="1">
    <location>
        <begin position="105"/>
        <end position="124"/>
    </location>
</feature>
<feature type="transmembrane region" description="Helical" evidence="1">
    <location>
        <begin position="353"/>
        <end position="373"/>
    </location>
</feature>
<feature type="transmembrane region" description="Helical" evidence="1">
    <location>
        <begin position="393"/>
        <end position="411"/>
    </location>
</feature>
<name>A0A3B0C1R6_9FLAO</name>
<feature type="transmembrane region" description="Helical" evidence="1">
    <location>
        <begin position="29"/>
        <end position="49"/>
    </location>
</feature>
<dbReference type="AlphaFoldDB" id="A0A3B0C1R6"/>
<feature type="transmembrane region" description="Helical" evidence="1">
    <location>
        <begin position="6"/>
        <end position="22"/>
    </location>
</feature>
<feature type="transmembrane region" description="Helical" evidence="1">
    <location>
        <begin position="423"/>
        <end position="444"/>
    </location>
</feature>
<keyword evidence="1" id="KW-1133">Transmembrane helix</keyword>
<keyword evidence="3" id="KW-1185">Reference proteome</keyword>
<reference evidence="2 3" key="1">
    <citation type="submission" date="2018-10" db="EMBL/GenBank/DDBJ databases">
        <title>Ulvibacterium marinum gen. nov., sp. nov., a novel marine bacterium of the family Flavobacteriaceae, isolated from a culture of the green alga Ulva prolifera.</title>
        <authorList>
            <person name="Zhang Z."/>
        </authorList>
    </citation>
    <scope>NUCLEOTIDE SEQUENCE [LARGE SCALE GENOMIC DNA]</scope>
    <source>
        <strain evidence="2 3">CCMM003</strain>
    </source>
</reference>
<proteinExistence type="predicted"/>
<feature type="transmembrane region" description="Helical" evidence="1">
    <location>
        <begin position="80"/>
        <end position="99"/>
    </location>
</feature>
<sequence>MIEITNFILTVFLILITGYFFKNKFSNTFEFILIVSLLIPVPLFLYVRYVYLSDILFVFYLVYNLSGIISNWKRGFSIKLNLFLLLLFIPLLTTLIAHWNGNINNYGYVIFHLSRASIVLGVLHKGLSIGQRNQSLIPNILAMFSFLWFLICLIGLAQFMNIIDTDVYYPNEELFTGFLGMDKPQIALISVLVVNILLYLNVGHLKWLKNVTLMLSFLLVSLLGSRQGFVFIGMSFLFYLLFSKSNKLMSSNFIRILPLIALILCFGIFVFSFIENDERFKILSDSFESKNPILALLGARDPVFFESFQDMANTELYYFGNGLGTEEIGYIEKDEGVFVREEGSLRTYFEGEIFRVLWASGILGVFLYSILFFRFIKLGVKIRFGKFKKKFGVYGSLLLSLAIINILYSFGQFNLFTTSGQNIPFLYLIWFVLSLLYSKLSLIVRGVAIKNKVNAGHTYHSSL</sequence>
<gene>
    <name evidence="2" type="ORF">D7Z94_15900</name>
</gene>
<feature type="transmembrane region" description="Helical" evidence="1">
    <location>
        <begin position="253"/>
        <end position="274"/>
    </location>
</feature>
<accession>A0A3B0C1R6</accession>
<dbReference type="Proteomes" id="UP000276603">
    <property type="component" value="Unassembled WGS sequence"/>
</dbReference>
<feature type="transmembrane region" description="Helical" evidence="1">
    <location>
        <begin position="136"/>
        <end position="163"/>
    </location>
</feature>
<protein>
    <recommendedName>
        <fullName evidence="4">O-antigen ligase domain-containing protein</fullName>
    </recommendedName>
</protein>
<evidence type="ECO:0000256" key="1">
    <source>
        <dbReference type="SAM" id="Phobius"/>
    </source>
</evidence>
<keyword evidence="1" id="KW-0472">Membrane</keyword>
<feature type="transmembrane region" description="Helical" evidence="1">
    <location>
        <begin position="55"/>
        <end position="73"/>
    </location>
</feature>
<evidence type="ECO:0000313" key="2">
    <source>
        <dbReference type="EMBL" id="RKN79763.1"/>
    </source>
</evidence>
<feature type="transmembrane region" description="Helical" evidence="1">
    <location>
        <begin position="183"/>
        <end position="200"/>
    </location>
</feature>
<comment type="caution">
    <text evidence="2">The sequence shown here is derived from an EMBL/GenBank/DDBJ whole genome shotgun (WGS) entry which is preliminary data.</text>
</comment>
<evidence type="ECO:0000313" key="3">
    <source>
        <dbReference type="Proteomes" id="UP000276603"/>
    </source>
</evidence>
<evidence type="ECO:0008006" key="4">
    <source>
        <dbReference type="Google" id="ProtNLM"/>
    </source>
</evidence>